<dbReference type="Pfam" id="PF00355">
    <property type="entry name" value="Rieske"/>
    <property type="match status" value="1"/>
</dbReference>
<dbReference type="EMBL" id="MHFR01000011">
    <property type="protein sequence ID" value="OGW99284.1"/>
    <property type="molecule type" value="Genomic_DNA"/>
</dbReference>
<dbReference type="PANTHER" id="PTHR21496:SF23">
    <property type="entry name" value="3-PHENYLPROPIONATE_CINNAMIC ACID DIOXYGENASE FERREDOXIN SUBUNIT"/>
    <property type="match status" value="1"/>
</dbReference>
<keyword evidence="3" id="KW-0560">Oxidoreductase</keyword>
<dbReference type="GO" id="GO:0051537">
    <property type="term" value="F:2 iron, 2 sulfur cluster binding"/>
    <property type="evidence" value="ECO:0007669"/>
    <property type="project" value="UniProtKB-KW"/>
</dbReference>
<feature type="domain" description="Rieske" evidence="7">
    <location>
        <begin position="6"/>
        <end position="100"/>
    </location>
</feature>
<dbReference type="GO" id="GO:0042128">
    <property type="term" value="P:nitrate assimilation"/>
    <property type="evidence" value="ECO:0007669"/>
    <property type="project" value="UniProtKB-KW"/>
</dbReference>
<dbReference type="AlphaFoldDB" id="A0A1G1L2D5"/>
<dbReference type="GO" id="GO:0008942">
    <property type="term" value="F:nitrite reductase [NAD(P)H] activity"/>
    <property type="evidence" value="ECO:0007669"/>
    <property type="project" value="InterPro"/>
</dbReference>
<evidence type="ECO:0000256" key="4">
    <source>
        <dbReference type="ARBA" id="ARBA00023004"/>
    </source>
</evidence>
<protein>
    <submittedName>
        <fullName evidence="8">(2Fe-2S)-binding protein</fullName>
    </submittedName>
</protein>
<gene>
    <name evidence="8" type="ORF">A3G33_03685</name>
</gene>
<sequence>METICFDLGSVEQIPLGQGHWFLIGGQDVAVFRGRNGRLFAIEDRCPHRAGSLADGIMGEGKIVCPLHGHKFDLTTGQGSEDCECVKTFPVEEKDGKIVLSYPFPTTEAEKNVGATDFQR</sequence>
<evidence type="ECO:0000313" key="8">
    <source>
        <dbReference type="EMBL" id="OGW99284.1"/>
    </source>
</evidence>
<accession>A0A1G1L2D5</accession>
<dbReference type="Proteomes" id="UP000178187">
    <property type="component" value="Unassembled WGS sequence"/>
</dbReference>
<dbReference type="SUPFAM" id="SSF50022">
    <property type="entry name" value="ISP domain"/>
    <property type="match status" value="1"/>
</dbReference>
<evidence type="ECO:0000256" key="3">
    <source>
        <dbReference type="ARBA" id="ARBA00023002"/>
    </source>
</evidence>
<dbReference type="PROSITE" id="PS51296">
    <property type="entry name" value="RIESKE"/>
    <property type="match status" value="1"/>
</dbReference>
<dbReference type="InterPro" id="IPR036922">
    <property type="entry name" value="Rieske_2Fe-2S_sf"/>
</dbReference>
<evidence type="ECO:0000313" key="9">
    <source>
        <dbReference type="Proteomes" id="UP000178187"/>
    </source>
</evidence>
<keyword evidence="1" id="KW-0001">2Fe-2S</keyword>
<proteinExistence type="predicted"/>
<dbReference type="InterPro" id="IPR012748">
    <property type="entry name" value="Rieske-like_NirD"/>
</dbReference>
<keyword evidence="2" id="KW-0479">Metal-binding</keyword>
<evidence type="ECO:0000259" key="7">
    <source>
        <dbReference type="PROSITE" id="PS51296"/>
    </source>
</evidence>
<evidence type="ECO:0000256" key="5">
    <source>
        <dbReference type="ARBA" id="ARBA00023014"/>
    </source>
</evidence>
<dbReference type="NCBIfam" id="TIGR02378">
    <property type="entry name" value="nirD_assim_sml"/>
    <property type="match status" value="1"/>
</dbReference>
<keyword evidence="4" id="KW-0408">Iron</keyword>
<reference evidence="8 9" key="1">
    <citation type="journal article" date="2016" name="Nat. Commun.">
        <title>Thousands of microbial genomes shed light on interconnected biogeochemical processes in an aquifer system.</title>
        <authorList>
            <person name="Anantharaman K."/>
            <person name="Brown C.T."/>
            <person name="Hug L.A."/>
            <person name="Sharon I."/>
            <person name="Castelle C.J."/>
            <person name="Probst A.J."/>
            <person name="Thomas B.C."/>
            <person name="Singh A."/>
            <person name="Wilkins M.J."/>
            <person name="Karaoz U."/>
            <person name="Brodie E.L."/>
            <person name="Williams K.H."/>
            <person name="Hubbard S.S."/>
            <person name="Banfield J.F."/>
        </authorList>
    </citation>
    <scope>NUCLEOTIDE SEQUENCE [LARGE SCALE GENOMIC DNA]</scope>
</reference>
<dbReference type="InterPro" id="IPR017941">
    <property type="entry name" value="Rieske_2Fe-2S"/>
</dbReference>
<name>A0A1G1L2D5_9BACT</name>
<evidence type="ECO:0000256" key="2">
    <source>
        <dbReference type="ARBA" id="ARBA00022723"/>
    </source>
</evidence>
<keyword evidence="5" id="KW-0411">Iron-sulfur</keyword>
<keyword evidence="6" id="KW-0534">Nitrate assimilation</keyword>
<evidence type="ECO:0000256" key="1">
    <source>
        <dbReference type="ARBA" id="ARBA00022714"/>
    </source>
</evidence>
<dbReference type="GO" id="GO:0046872">
    <property type="term" value="F:metal ion binding"/>
    <property type="evidence" value="ECO:0007669"/>
    <property type="project" value="UniProtKB-KW"/>
</dbReference>
<comment type="caution">
    <text evidence="8">The sequence shown here is derived from an EMBL/GenBank/DDBJ whole genome shotgun (WGS) entry which is preliminary data.</text>
</comment>
<dbReference type="PANTHER" id="PTHR21496">
    <property type="entry name" value="FERREDOXIN-RELATED"/>
    <property type="match status" value="1"/>
</dbReference>
<evidence type="ECO:0000256" key="6">
    <source>
        <dbReference type="ARBA" id="ARBA00023063"/>
    </source>
</evidence>
<organism evidence="8 9">
    <name type="scientific">Candidatus Danuiimicrobium aquiferis</name>
    <dbReference type="NCBI Taxonomy" id="1801832"/>
    <lineage>
        <taxon>Bacteria</taxon>
        <taxon>Pseudomonadati</taxon>
        <taxon>Candidatus Omnitrophota</taxon>
        <taxon>Candidatus Danuiimicrobium</taxon>
    </lineage>
</organism>
<dbReference type="Gene3D" id="2.102.10.10">
    <property type="entry name" value="Rieske [2Fe-2S] iron-sulphur domain"/>
    <property type="match status" value="1"/>
</dbReference>